<keyword evidence="2" id="KW-1133">Transmembrane helix</keyword>
<gene>
    <name evidence="3" type="ORF">BOVATA_008400</name>
</gene>
<evidence type="ECO:0000313" key="3">
    <source>
        <dbReference type="EMBL" id="GBE59347.1"/>
    </source>
</evidence>
<proteinExistence type="predicted"/>
<evidence type="ECO:0000256" key="1">
    <source>
        <dbReference type="SAM" id="Coils"/>
    </source>
</evidence>
<keyword evidence="2" id="KW-0472">Membrane</keyword>
<protein>
    <submittedName>
        <fullName evidence="3">Extracellular matrix-binding ebh</fullName>
    </submittedName>
</protein>
<accession>A0A2H6K8M7</accession>
<dbReference type="RefSeq" id="XP_028865590.1">
    <property type="nucleotide sequence ID" value="XM_029009757.1"/>
</dbReference>
<dbReference type="SUPFAM" id="SSF58113">
    <property type="entry name" value="Apolipoprotein A-I"/>
    <property type="match status" value="1"/>
</dbReference>
<feature type="transmembrane region" description="Helical" evidence="2">
    <location>
        <begin position="2264"/>
        <end position="2287"/>
    </location>
</feature>
<feature type="coiled-coil region" evidence="1">
    <location>
        <begin position="218"/>
        <end position="309"/>
    </location>
</feature>
<dbReference type="Proteomes" id="UP000236319">
    <property type="component" value="Unassembled WGS sequence"/>
</dbReference>
<evidence type="ECO:0000313" key="4">
    <source>
        <dbReference type="Proteomes" id="UP000236319"/>
    </source>
</evidence>
<dbReference type="EMBL" id="BDSA01000001">
    <property type="protein sequence ID" value="GBE59347.1"/>
    <property type="molecule type" value="Genomic_DNA"/>
</dbReference>
<dbReference type="VEuPathDB" id="PiroplasmaDB:BOVATA_008400"/>
<keyword evidence="1" id="KW-0175">Coiled coil</keyword>
<organism evidence="3 4">
    <name type="scientific">Babesia ovata</name>
    <dbReference type="NCBI Taxonomy" id="189622"/>
    <lineage>
        <taxon>Eukaryota</taxon>
        <taxon>Sar</taxon>
        <taxon>Alveolata</taxon>
        <taxon>Apicomplexa</taxon>
        <taxon>Aconoidasida</taxon>
        <taxon>Piroplasmida</taxon>
        <taxon>Babesiidae</taxon>
        <taxon>Babesia</taxon>
    </lineage>
</organism>
<reference evidence="3 4" key="1">
    <citation type="journal article" date="2017" name="BMC Genomics">
        <title>Whole-genome assembly of Babesia ovata and comparative genomics between closely related pathogens.</title>
        <authorList>
            <person name="Yamagishi J."/>
            <person name="Asada M."/>
            <person name="Hakimi H."/>
            <person name="Tanaka T.Q."/>
            <person name="Sugimoto C."/>
            <person name="Kawazu S."/>
        </authorList>
    </citation>
    <scope>NUCLEOTIDE SEQUENCE [LARGE SCALE GENOMIC DNA]</scope>
    <source>
        <strain evidence="3 4">Miyake</strain>
    </source>
</reference>
<sequence>MAPKALTDCPENLREAIDWLIHVKQGDGIPKLSYALSKLFDNVVQDAQKSLWSLPESHHTSARDVIGKLQTFQNAVTKNSENPNQDTLHNLCSALETFLGYRSPGTYDGSGIVYGDASRLCDAIVAFLYRVFSDVRDNQPYVVGRVLLGGLVGDLEKARWSGHHGFKHVIPKVAAGLGAYNDAVKASNDRVKRPIDDMIAYVAQGGELLKRVNGLQVESVTEEEVKKAERLVEECQKRADAFYNDMNKVASTTSAIKDLNPTLRDKVMSAKKHMTQERKRLQNLTRKERDNLEAMTKIIRKALRELENNVSNKIGEQIDALVAKVKAMVEKIRDMLIKIYDSLGKYVDELEAWITEAKKFIAFAERNVKKMLNEVTVNESGDKPERWKKIEENVNKIDQGLDKEIKDLQAWINNAEETRGKAEKRAKEAFSILSYYKDKDRKNKTELAENIQNILDAKEQIGKINSQLTKNVGDLEQWKNAADGLLGNVIGATGTVRGKLSPTRTKDGTEENNKIGINIENIRNAKLQLDQAKDNLAAHLGSLESWKGEAYTVIGAAVQKATEVYEKLNPEKNGPADKNVIGTNISTIDAAQKAIDTANKDLQTEVSHLNEWKTAAEKIVQAGQNKCDEILTKTEIKNGDPVIKQQAAALQKKATDLLTAYEKAYPKVDGLKNQVEQAISHLEEGIKTDLVDLQQRIVSSMKSHVGLMLGEIRTQVQGIKGEAGKDDKNTGANGLDGIVTGLVNSYAGGFSGEWPFQKIVEGWLEKVLGKDGANKKEVENWINTYVTEKVRLLGFSIASFRDKIMEQTKKTLNHEIQQAGELVKAQMDSAETIEKITKTIEAVKSGCDEFVKQLDDKFKKGIKALAQEIVNKTNYRTTNDNLQLVTEFTLIALRATANQVGEEINSILLADYRMGKDSGTSIAKELDKAVQATRDLDKKLEAAHQATSSDVSNDPKNNILQKVKEIEQQVKNEMKDNGPKGIIVETTMGQYKKKKDQEPIGDEGKYQKLLKDIPQAMQPFNTHAQLTDASKVERQKELVTQQFQAIEQELQAIAWFVNSKKGEKPKTLPQPTDQDGIKQRLDDLENMLKEAGAYQIMSSLGVGINKDVKGLQAIEDKIKDLKTRTYDIKTKEIGEALPNITQKLGELRNKLQNPVNNVKDDVINRLYDLQYTGLKQNAWSPNRLRIYGLGKIHGDIAQLQKNQFTENPSTIGGAVHIITQSLNNLQSDLDKKVTAKLERLKSYGLNHTENWDGNHNAKGFDTIKEGIEKHNEELGKQPNAIEKAVENIRLELAKIGIKLHNVMLDGDVVDHLRVLRTLISKHNNSQGLQAIYKAIDGVHTLVPVVNAKLTELCEAIKMPGISIKEALGRLKALIDHDYVVINGGEQHGLNEIKNELKRLRAYLLSGPIEACEQFLRDADATGRLAKQKIREHLHQQIKIAEDAMIAQANANYVSSVKQMLQQYASKVNSELVKLPDEIDHDLAIGFKGFVKQIAGDNNGNINLLTDAANVGDLSYRFNVFCGRLRMYIEAEIKREHHENMSRRNPIPRSPETLYTNQLAEIYTALNDLLSHLTRQKHYDREIRGKLDKLIDAVNALRPQGFTKPNSPLLDGIGEGLRAFVAEFTNCYISAYSGAQCREADADKYAKVLLSMVPMTHDALTNLATKCGTNWKTNKICTLTPDGRDNGLGNYLTKCGYKVSPTDGLQEGELQNQFSGGAAYELLKSPIPDVNIKMLVDGEPLENGINVVDLVALFHNMVCRYLQACHLKVHASPRYPCTVRDMLSWLSGLQYTLVAYKLNDHCRALLNRQCDDSDIINRDDEVMAQCINSLPYTIASACSYANSLLIAIQGHGRGFDLAAYPYSVDLANNRAKLHYPADPAELLDMMREIVCRLCPVLYFLYAQCCRATAETKGWRECHYGRQVPQATDASHSCPPNSPLQSFLSDSCLNLLPHRLTVVDNAIECANCPSNQPGQQCLTPLGFCDLGLAASMRRTGKELAKSLGRLCSDADACLFQLCRTLSLLCPSAPQSLGDVFALFTHLLRTWDHESSRRAYSHHESYISHLNDEAIDKLFPLWTELHGSYQNSNLTDALKALAGHDHNNSGHNALSSLSAEPPCQTTSGCAPFLQPLSLYANHTFPQKHAQLCLTWVVHLAWQLWQLLQQLRDALDNIDCTAHGCATYLCPTGNHGGEDACHCPSIVECGGPLPTLYRYGFTYRNAHVLVAGSQKMRCSDINGQLNKTLHSNHFTELFHQIDELLWYIRMPFLFTLVALWSIAFFLLIHTLLYRLDVLRIRSHLMRTKASHLIDAKALLTKGRRMLSLHHGVDYFDDEPVD</sequence>
<name>A0A2H6K8M7_9APIC</name>
<keyword evidence="2" id="KW-0812">Transmembrane</keyword>
<dbReference type="GeneID" id="39873117"/>
<comment type="caution">
    <text evidence="3">The sequence shown here is derived from an EMBL/GenBank/DDBJ whole genome shotgun (WGS) entry which is preliminary data.</text>
</comment>
<keyword evidence="4" id="KW-1185">Reference proteome</keyword>
<evidence type="ECO:0000256" key="2">
    <source>
        <dbReference type="SAM" id="Phobius"/>
    </source>
</evidence>